<protein>
    <recommendedName>
        <fullName evidence="2">Peptidase A2 domain-containing protein</fullName>
    </recommendedName>
</protein>
<dbReference type="EMBL" id="AVOT02000080">
    <property type="protein sequence ID" value="MBW0460945.1"/>
    <property type="molecule type" value="Genomic_DNA"/>
</dbReference>
<comment type="caution">
    <text evidence="3">The sequence shown here is derived from an EMBL/GenBank/DDBJ whole genome shotgun (WGS) entry which is preliminary data.</text>
</comment>
<dbReference type="Gene3D" id="2.40.70.10">
    <property type="entry name" value="Acid Proteases"/>
    <property type="match status" value="1"/>
</dbReference>
<dbReference type="SUPFAM" id="SSF50630">
    <property type="entry name" value="Acid proteases"/>
    <property type="match status" value="1"/>
</dbReference>
<dbReference type="GO" id="GO:0004190">
    <property type="term" value="F:aspartic-type endopeptidase activity"/>
    <property type="evidence" value="ECO:0007669"/>
    <property type="project" value="InterPro"/>
</dbReference>
<evidence type="ECO:0000256" key="1">
    <source>
        <dbReference type="ARBA" id="ARBA00022801"/>
    </source>
</evidence>
<dbReference type="InterPro" id="IPR001995">
    <property type="entry name" value="Peptidase_A2_cat"/>
</dbReference>
<proteinExistence type="predicted"/>
<dbReference type="InterPro" id="IPR021109">
    <property type="entry name" value="Peptidase_aspartic_dom_sf"/>
</dbReference>
<reference evidence="3" key="1">
    <citation type="submission" date="2021-03" db="EMBL/GenBank/DDBJ databases">
        <title>Draft genome sequence of rust myrtle Austropuccinia psidii MF-1, a brazilian biotype.</title>
        <authorList>
            <person name="Quecine M.C."/>
            <person name="Pachon D.M.R."/>
            <person name="Bonatelli M.L."/>
            <person name="Correr F.H."/>
            <person name="Franceschini L.M."/>
            <person name="Leite T.F."/>
            <person name="Margarido G.R.A."/>
            <person name="Almeida C.A."/>
            <person name="Ferrarezi J.A."/>
            <person name="Labate C.A."/>
        </authorList>
    </citation>
    <scope>NUCLEOTIDE SEQUENCE</scope>
    <source>
        <strain evidence="3">MF-1</strain>
    </source>
</reference>
<dbReference type="AlphaFoldDB" id="A0A9Q3GB34"/>
<name>A0A9Q3GB34_9BASI</name>
<sequence>MEIFIGKEEYPIKELVDTGSELNRIPEEMEIKNSLTTRKPKMNLRGIGGHTTLLVALSEFIPIVLARGGETQKHLFIAKGCFHTVIGRQLFVDNKIILEFFLKQGKILSDQEAD</sequence>
<dbReference type="Pfam" id="PF00077">
    <property type="entry name" value="RVP"/>
    <property type="match status" value="1"/>
</dbReference>
<keyword evidence="4" id="KW-1185">Reference proteome</keyword>
<keyword evidence="1" id="KW-0378">Hydrolase</keyword>
<gene>
    <name evidence="3" type="ORF">O181_000660</name>
</gene>
<evidence type="ECO:0000313" key="4">
    <source>
        <dbReference type="Proteomes" id="UP000765509"/>
    </source>
</evidence>
<dbReference type="GO" id="GO:0006508">
    <property type="term" value="P:proteolysis"/>
    <property type="evidence" value="ECO:0007669"/>
    <property type="project" value="InterPro"/>
</dbReference>
<evidence type="ECO:0000259" key="2">
    <source>
        <dbReference type="PROSITE" id="PS50175"/>
    </source>
</evidence>
<dbReference type="InterPro" id="IPR018061">
    <property type="entry name" value="Retropepsins"/>
</dbReference>
<feature type="domain" description="Peptidase A2" evidence="2">
    <location>
        <begin position="12"/>
        <end position="90"/>
    </location>
</feature>
<dbReference type="Proteomes" id="UP000765509">
    <property type="component" value="Unassembled WGS sequence"/>
</dbReference>
<organism evidence="3 4">
    <name type="scientific">Austropuccinia psidii MF-1</name>
    <dbReference type="NCBI Taxonomy" id="1389203"/>
    <lineage>
        <taxon>Eukaryota</taxon>
        <taxon>Fungi</taxon>
        <taxon>Dikarya</taxon>
        <taxon>Basidiomycota</taxon>
        <taxon>Pucciniomycotina</taxon>
        <taxon>Pucciniomycetes</taxon>
        <taxon>Pucciniales</taxon>
        <taxon>Sphaerophragmiaceae</taxon>
        <taxon>Austropuccinia</taxon>
    </lineage>
</organism>
<dbReference type="PROSITE" id="PS50175">
    <property type="entry name" value="ASP_PROT_RETROV"/>
    <property type="match status" value="1"/>
</dbReference>
<dbReference type="OrthoDB" id="5535068at2759"/>
<accession>A0A9Q3GB34</accession>
<evidence type="ECO:0000313" key="3">
    <source>
        <dbReference type="EMBL" id="MBW0460945.1"/>
    </source>
</evidence>